<feature type="transmembrane region" description="Helical" evidence="1">
    <location>
        <begin position="62"/>
        <end position="81"/>
    </location>
</feature>
<sequence>MSKDFLDDRRRALEEAFFAQQSDELIRRLHAKDPAKPERDRLAEVSGLKETALLDRLEAQGIGSGTVAALSIVPLVVVAWADGMMGDRERRAVLDAAHAVGLDTGSDGQALLARWLAEPPPPALFAAWSDYVHALGTEARGALRKRVMDRALHLAEAKGGLLGLLGGISAPEKAALARLEAALAS</sequence>
<keyword evidence="1" id="KW-1133">Transmembrane helix</keyword>
<dbReference type="InterPro" id="IPR029024">
    <property type="entry name" value="TerB-like"/>
</dbReference>
<dbReference type="Proteomes" id="UP000677537">
    <property type="component" value="Unassembled WGS sequence"/>
</dbReference>
<evidence type="ECO:0000313" key="2">
    <source>
        <dbReference type="EMBL" id="MBP0493135.1"/>
    </source>
</evidence>
<evidence type="ECO:0000313" key="3">
    <source>
        <dbReference type="Proteomes" id="UP000677537"/>
    </source>
</evidence>
<comment type="caution">
    <text evidence="2">The sequence shown here is derived from an EMBL/GenBank/DDBJ whole genome shotgun (WGS) entry which is preliminary data.</text>
</comment>
<gene>
    <name evidence="2" type="ORF">J5Y10_10140</name>
</gene>
<accession>A0A940S5N4</accession>
<keyword evidence="1" id="KW-0812">Transmembrane</keyword>
<name>A0A940S5N4_9PROT</name>
<keyword evidence="3" id="KW-1185">Reference proteome</keyword>
<evidence type="ECO:0008006" key="4">
    <source>
        <dbReference type="Google" id="ProtNLM"/>
    </source>
</evidence>
<keyword evidence="1" id="KW-0472">Membrane</keyword>
<dbReference type="RefSeq" id="WP_209373215.1">
    <property type="nucleotide sequence ID" value="NZ_JAGIZA010000005.1"/>
</dbReference>
<organism evidence="2 3">
    <name type="scientific">Roseomonas indoligenes</name>
    <dbReference type="NCBI Taxonomy" id="2820811"/>
    <lineage>
        <taxon>Bacteria</taxon>
        <taxon>Pseudomonadati</taxon>
        <taxon>Pseudomonadota</taxon>
        <taxon>Alphaproteobacteria</taxon>
        <taxon>Acetobacterales</taxon>
        <taxon>Roseomonadaceae</taxon>
        <taxon>Roseomonas</taxon>
    </lineage>
</organism>
<dbReference type="SUPFAM" id="SSF158682">
    <property type="entry name" value="TerB-like"/>
    <property type="match status" value="1"/>
</dbReference>
<reference evidence="2" key="1">
    <citation type="submission" date="2021-03" db="EMBL/GenBank/DDBJ databases">
        <authorList>
            <person name="So Y."/>
        </authorList>
    </citation>
    <scope>NUCLEOTIDE SEQUENCE</scope>
    <source>
        <strain evidence="2">SG15</strain>
    </source>
</reference>
<dbReference type="AlphaFoldDB" id="A0A940S5N4"/>
<protein>
    <recommendedName>
        <fullName evidence="4">TerB family tellurite resistance protein</fullName>
    </recommendedName>
</protein>
<dbReference type="EMBL" id="JAGIZA010000005">
    <property type="protein sequence ID" value="MBP0493135.1"/>
    <property type="molecule type" value="Genomic_DNA"/>
</dbReference>
<evidence type="ECO:0000256" key="1">
    <source>
        <dbReference type="SAM" id="Phobius"/>
    </source>
</evidence>
<proteinExistence type="predicted"/>